<protein>
    <submittedName>
        <fullName evidence="1">Uncharacterized protein</fullName>
    </submittedName>
</protein>
<gene>
    <name evidence="1" type="ORF">J3U87_14175</name>
</gene>
<name>A0A8A4TWN9_SULCO</name>
<accession>A0A8A4TWN9</accession>
<organism evidence="1 2">
    <name type="scientific">Sulfidibacter corallicola</name>
    <dbReference type="NCBI Taxonomy" id="2818388"/>
    <lineage>
        <taxon>Bacteria</taxon>
        <taxon>Pseudomonadati</taxon>
        <taxon>Acidobacteriota</taxon>
        <taxon>Holophagae</taxon>
        <taxon>Acanthopleuribacterales</taxon>
        <taxon>Acanthopleuribacteraceae</taxon>
        <taxon>Sulfidibacter</taxon>
    </lineage>
</organism>
<evidence type="ECO:0000313" key="1">
    <source>
        <dbReference type="EMBL" id="QTD53598.1"/>
    </source>
</evidence>
<reference evidence="1" key="1">
    <citation type="submission" date="2021-03" db="EMBL/GenBank/DDBJ databases">
        <title>Acanthopleuribacteraceae sp. M133.</title>
        <authorList>
            <person name="Wang G."/>
        </authorList>
    </citation>
    <scope>NUCLEOTIDE SEQUENCE</scope>
    <source>
        <strain evidence="1">M133</strain>
    </source>
</reference>
<sequence length="200" mass="23320">MPFEPEMLTEELRKRVIGSLVRKSKDLDWQRAEEYTQNAALKILETHGRDPIVLKSGLLNYWLTAAYYLFLEERRRAKTLRNHWGEPLREFADEGEESAPVDIPDEKGPKPDEVLIEKNKMEGLKLLGRLIGHMPGDCRRVLVVYTQQRGGDLAEGVKPHEALDITRQNYDVKVHRCKKKLKEILVKKTWFQKNRSMLLS</sequence>
<dbReference type="RefSeq" id="WP_237383700.1">
    <property type="nucleotide sequence ID" value="NZ_CP071793.1"/>
</dbReference>
<dbReference type="EMBL" id="CP071793">
    <property type="protein sequence ID" value="QTD53598.1"/>
    <property type="molecule type" value="Genomic_DNA"/>
</dbReference>
<evidence type="ECO:0000313" key="2">
    <source>
        <dbReference type="Proteomes" id="UP000663929"/>
    </source>
</evidence>
<proteinExistence type="predicted"/>
<dbReference type="AlphaFoldDB" id="A0A8A4TWN9"/>
<dbReference type="Proteomes" id="UP000663929">
    <property type="component" value="Chromosome"/>
</dbReference>
<dbReference type="KEGG" id="scor:J3U87_14175"/>
<keyword evidence="2" id="KW-1185">Reference proteome</keyword>